<dbReference type="PANTHER" id="PTHR35795:SF1">
    <property type="entry name" value="BIS(5'-NUCLEOSYL)-TETRAPHOSPHATASE, SYMMETRICAL"/>
    <property type="match status" value="1"/>
</dbReference>
<sequence>MKEREYLTPVTENFLHAIGVGIESFKLAVEYKLNPVVAFIAGSLHDLGGAIPNKDRVKVAESCGLTLCKEEVEFPLLIHAKQGAYLANKLFGIHDNEILDSILYHTTCVENASDMVKIVFLADKIHWDRNGIPPYLDDLKDVLGISLDKSCEIFLEWLWNDNKKLVIHPLLKNSYDYYCRRKSPSSDYFIEYNTELDKNIIVNYSLDKIQNEYIKIFASLLPIVDNYYNGYTAQSDFYNHFLASVISNSSNTIKLFNPLKIEEYIDIEKYSDNFFSNLNIYFAKNEFNISDMNILNLVDDNSNFEISNIDSTKVISYLINKSYGK</sequence>
<evidence type="ECO:0000256" key="5">
    <source>
        <dbReference type="ARBA" id="ARBA00023004"/>
    </source>
</evidence>
<dbReference type="Proteomes" id="UP001526076">
    <property type="component" value="Unassembled WGS sequence"/>
</dbReference>
<keyword evidence="3" id="KW-0547">Nucleotide-binding</keyword>
<evidence type="ECO:0000256" key="6">
    <source>
        <dbReference type="ARBA" id="ARBA00049417"/>
    </source>
</evidence>
<organism evidence="9 10">
    <name type="scientific">Streptococcus anginosus</name>
    <dbReference type="NCBI Taxonomy" id="1328"/>
    <lineage>
        <taxon>Bacteria</taxon>
        <taxon>Bacillati</taxon>
        <taxon>Bacillota</taxon>
        <taxon>Bacilli</taxon>
        <taxon>Lactobacillales</taxon>
        <taxon>Streptococcaceae</taxon>
        <taxon>Streptococcus</taxon>
        <taxon>Streptococcus anginosus group</taxon>
    </lineage>
</organism>
<keyword evidence="5" id="KW-0408">Iron</keyword>
<dbReference type="InterPro" id="IPR006674">
    <property type="entry name" value="HD_domain"/>
</dbReference>
<keyword evidence="11" id="KW-1185">Reference proteome</keyword>
<gene>
    <name evidence="8" type="primary">yqeK</name>
    <name evidence="9" type="ORF">DWX18_00570</name>
    <name evidence="8" type="ORF">OJ597_07190</name>
</gene>
<comment type="catalytic activity">
    <reaction evidence="6">
        <text>P(1),P(4)-bis(5'-adenosyl) tetraphosphate + H2O = 2 ADP + 2 H(+)</text>
        <dbReference type="Rhea" id="RHEA:24252"/>
        <dbReference type="ChEBI" id="CHEBI:15377"/>
        <dbReference type="ChEBI" id="CHEBI:15378"/>
        <dbReference type="ChEBI" id="CHEBI:58141"/>
        <dbReference type="ChEBI" id="CHEBI:456216"/>
        <dbReference type="EC" id="3.6.1.41"/>
    </reaction>
</comment>
<dbReference type="Proteomes" id="UP000284046">
    <property type="component" value="Unassembled WGS sequence"/>
</dbReference>
<dbReference type="Gene3D" id="1.10.3210.10">
    <property type="entry name" value="Hypothetical protein af1432"/>
    <property type="match status" value="1"/>
</dbReference>
<dbReference type="InterPro" id="IPR005249">
    <property type="entry name" value="YqeK"/>
</dbReference>
<dbReference type="GO" id="GO:0008803">
    <property type="term" value="F:bis(5'-nucleosyl)-tetraphosphatase (symmetrical) activity"/>
    <property type="evidence" value="ECO:0007669"/>
    <property type="project" value="UniProtKB-EC"/>
</dbReference>
<keyword evidence="4 8" id="KW-0378">Hydrolase</keyword>
<name>A0A412PQB9_STRAP</name>
<evidence type="ECO:0000313" key="9">
    <source>
        <dbReference type="EMBL" id="RGT62640.1"/>
    </source>
</evidence>
<comment type="caution">
    <text evidence="9">The sequence shown here is derived from an EMBL/GenBank/DDBJ whole genome shotgun (WGS) entry which is preliminary data.</text>
</comment>
<dbReference type="PANTHER" id="PTHR35795">
    <property type="entry name" value="SLR1885 PROTEIN"/>
    <property type="match status" value="1"/>
</dbReference>
<feature type="domain" description="HD" evidence="7">
    <location>
        <begin position="16"/>
        <end position="127"/>
    </location>
</feature>
<evidence type="ECO:0000313" key="10">
    <source>
        <dbReference type="Proteomes" id="UP000284046"/>
    </source>
</evidence>
<dbReference type="InterPro" id="IPR051094">
    <property type="entry name" value="Diverse_Catalytic_Enzymes"/>
</dbReference>
<dbReference type="SUPFAM" id="SSF109604">
    <property type="entry name" value="HD-domain/PDEase-like"/>
    <property type="match status" value="1"/>
</dbReference>
<keyword evidence="2" id="KW-0479">Metal-binding</keyword>
<dbReference type="GO" id="GO:0046872">
    <property type="term" value="F:metal ion binding"/>
    <property type="evidence" value="ECO:0007669"/>
    <property type="project" value="UniProtKB-KW"/>
</dbReference>
<evidence type="ECO:0000313" key="8">
    <source>
        <dbReference type="EMBL" id="MCW1042227.1"/>
    </source>
</evidence>
<evidence type="ECO:0000313" key="11">
    <source>
        <dbReference type="Proteomes" id="UP001526076"/>
    </source>
</evidence>
<dbReference type="Pfam" id="PF01966">
    <property type="entry name" value="HD"/>
    <property type="match status" value="1"/>
</dbReference>
<dbReference type="EMBL" id="JAPAHU010000011">
    <property type="protein sequence ID" value="MCW1042227.1"/>
    <property type="molecule type" value="Genomic_DNA"/>
</dbReference>
<protein>
    <recommendedName>
        <fullName evidence="1">bis(5'-nucleosyl)-tetraphosphatase (symmetrical)</fullName>
        <ecNumber evidence="1">3.6.1.41</ecNumber>
    </recommendedName>
</protein>
<dbReference type="RefSeq" id="WP_007517240.1">
    <property type="nucleotide sequence ID" value="NZ_CP118046.1"/>
</dbReference>
<proteinExistence type="predicted"/>
<evidence type="ECO:0000256" key="2">
    <source>
        <dbReference type="ARBA" id="ARBA00022723"/>
    </source>
</evidence>
<dbReference type="GO" id="GO:0000166">
    <property type="term" value="F:nucleotide binding"/>
    <property type="evidence" value="ECO:0007669"/>
    <property type="project" value="UniProtKB-KW"/>
</dbReference>
<dbReference type="CDD" id="cd00077">
    <property type="entry name" value="HDc"/>
    <property type="match status" value="1"/>
</dbReference>
<accession>A0A412PQB9</accession>
<evidence type="ECO:0000256" key="1">
    <source>
        <dbReference type="ARBA" id="ARBA00012506"/>
    </source>
</evidence>
<evidence type="ECO:0000256" key="4">
    <source>
        <dbReference type="ARBA" id="ARBA00022801"/>
    </source>
</evidence>
<dbReference type="EC" id="3.6.1.41" evidence="1"/>
<dbReference type="AlphaFoldDB" id="A0A412PQB9"/>
<reference evidence="9 10" key="1">
    <citation type="submission" date="2018-08" db="EMBL/GenBank/DDBJ databases">
        <title>A genome reference for cultivated species of the human gut microbiota.</title>
        <authorList>
            <person name="Zou Y."/>
            <person name="Xue W."/>
            <person name="Luo G."/>
        </authorList>
    </citation>
    <scope>NUCLEOTIDE SEQUENCE [LARGE SCALE GENOMIC DNA]</scope>
    <source>
        <strain evidence="9 10">AF18-38</strain>
    </source>
</reference>
<evidence type="ECO:0000259" key="7">
    <source>
        <dbReference type="Pfam" id="PF01966"/>
    </source>
</evidence>
<dbReference type="InterPro" id="IPR003607">
    <property type="entry name" value="HD/PDEase_dom"/>
</dbReference>
<dbReference type="NCBIfam" id="TIGR00488">
    <property type="entry name" value="bis(5'-nucleosyl)-tetraphosphatase (symmetrical) YqeK"/>
    <property type="match status" value="1"/>
</dbReference>
<evidence type="ECO:0000256" key="3">
    <source>
        <dbReference type="ARBA" id="ARBA00022741"/>
    </source>
</evidence>
<dbReference type="EMBL" id="QRWZ01000001">
    <property type="protein sequence ID" value="RGT62640.1"/>
    <property type="molecule type" value="Genomic_DNA"/>
</dbReference>
<reference evidence="8 11" key="2">
    <citation type="submission" date="2022-10" db="EMBL/GenBank/DDBJ databases">
        <title>Comparative genomic study of S. anginosus.</title>
        <authorList>
            <person name="Prasad A."/>
            <person name="Ene A."/>
            <person name="Jablonska S."/>
            <person name="Du J."/>
            <person name="Wolfe A.J."/>
            <person name="Putonti C."/>
        </authorList>
    </citation>
    <scope>NUCLEOTIDE SEQUENCE [LARGE SCALE GENOMIC DNA]</scope>
    <source>
        <strain evidence="8 11">UMB9231</strain>
    </source>
</reference>